<dbReference type="PANTHER" id="PTHR33452:SF1">
    <property type="entry name" value="INNER MEMBRANE PROTEIN YPHA-RELATED"/>
    <property type="match status" value="1"/>
</dbReference>
<dbReference type="EMBL" id="NSLI01000001">
    <property type="protein sequence ID" value="PAX09296.1"/>
    <property type="molecule type" value="Genomic_DNA"/>
</dbReference>
<feature type="transmembrane region" description="Helical" evidence="7">
    <location>
        <begin position="112"/>
        <end position="142"/>
    </location>
</feature>
<keyword evidence="5 7" id="KW-1133">Transmembrane helix</keyword>
<feature type="transmembrane region" description="Helical" evidence="7">
    <location>
        <begin position="58"/>
        <end position="76"/>
    </location>
</feature>
<keyword evidence="3" id="KW-1003">Cell membrane</keyword>
<keyword evidence="6 7" id="KW-0472">Membrane</keyword>
<keyword evidence="9" id="KW-1185">Reference proteome</keyword>
<dbReference type="InterPro" id="IPR032808">
    <property type="entry name" value="DoxX"/>
</dbReference>
<dbReference type="Pfam" id="PF07681">
    <property type="entry name" value="DoxX"/>
    <property type="match status" value="1"/>
</dbReference>
<proteinExistence type="inferred from homology"/>
<evidence type="ECO:0000256" key="4">
    <source>
        <dbReference type="ARBA" id="ARBA00022692"/>
    </source>
</evidence>
<dbReference type="OrthoDB" id="346004at2"/>
<comment type="similarity">
    <text evidence="2">Belongs to the DoxX family.</text>
</comment>
<comment type="subcellular location">
    <subcellularLocation>
        <location evidence="1">Cell membrane</location>
        <topology evidence="1">Multi-pass membrane protein</topology>
    </subcellularLocation>
</comment>
<name>A0A2A2SJ80_9SPHN</name>
<dbReference type="AlphaFoldDB" id="A0A2A2SJ80"/>
<protein>
    <recommendedName>
        <fullName evidence="10">DoxX family protein</fullName>
    </recommendedName>
</protein>
<keyword evidence="4 7" id="KW-0812">Transmembrane</keyword>
<gene>
    <name evidence="8" type="ORF">CKY28_00605</name>
</gene>
<evidence type="ECO:0000256" key="1">
    <source>
        <dbReference type="ARBA" id="ARBA00004651"/>
    </source>
</evidence>
<evidence type="ECO:0000313" key="8">
    <source>
        <dbReference type="EMBL" id="PAX09296.1"/>
    </source>
</evidence>
<feature type="transmembrane region" description="Helical" evidence="7">
    <location>
        <begin position="154"/>
        <end position="174"/>
    </location>
</feature>
<comment type="caution">
    <text evidence="8">The sequence shown here is derived from an EMBL/GenBank/DDBJ whole genome shotgun (WGS) entry which is preliminary data.</text>
</comment>
<evidence type="ECO:0000256" key="2">
    <source>
        <dbReference type="ARBA" id="ARBA00006679"/>
    </source>
</evidence>
<accession>A0A2A2SJ80</accession>
<dbReference type="GO" id="GO:0005886">
    <property type="term" value="C:plasma membrane"/>
    <property type="evidence" value="ECO:0007669"/>
    <property type="project" value="UniProtKB-SubCell"/>
</dbReference>
<evidence type="ECO:0000256" key="7">
    <source>
        <dbReference type="SAM" id="Phobius"/>
    </source>
</evidence>
<sequence>MAGGERLALVRAGAVLAGGGHHLDRAVEAVAALDGDRPLALNLARLIAPPLLSRGADAALLAARLVVGAFLIWGVWDNIVSAERMREFEGFLAAHSFASPPLMARLSVYAQFLVGLSFVIGLGTRWAGLVCAFNFAVAVAMVDAKLGVRGAFPATALVLFGLLFATIGAGRFSVDRVLGRSEMRRG</sequence>
<evidence type="ECO:0000313" key="9">
    <source>
        <dbReference type="Proteomes" id="UP000218151"/>
    </source>
</evidence>
<evidence type="ECO:0000256" key="5">
    <source>
        <dbReference type="ARBA" id="ARBA00022989"/>
    </source>
</evidence>
<evidence type="ECO:0000256" key="3">
    <source>
        <dbReference type="ARBA" id="ARBA00022475"/>
    </source>
</evidence>
<organism evidence="8 9">
    <name type="scientific">Sphingomonas lenta</name>
    <dbReference type="NCBI Taxonomy" id="1141887"/>
    <lineage>
        <taxon>Bacteria</taxon>
        <taxon>Pseudomonadati</taxon>
        <taxon>Pseudomonadota</taxon>
        <taxon>Alphaproteobacteria</taxon>
        <taxon>Sphingomonadales</taxon>
        <taxon>Sphingomonadaceae</taxon>
        <taxon>Sphingomonas</taxon>
    </lineage>
</organism>
<dbReference type="InterPro" id="IPR051907">
    <property type="entry name" value="DoxX-like_oxidoreductase"/>
</dbReference>
<evidence type="ECO:0000256" key="6">
    <source>
        <dbReference type="ARBA" id="ARBA00023136"/>
    </source>
</evidence>
<dbReference type="Proteomes" id="UP000218151">
    <property type="component" value="Unassembled WGS sequence"/>
</dbReference>
<evidence type="ECO:0008006" key="10">
    <source>
        <dbReference type="Google" id="ProtNLM"/>
    </source>
</evidence>
<dbReference type="PANTHER" id="PTHR33452">
    <property type="entry name" value="OXIDOREDUCTASE CATD-RELATED"/>
    <property type="match status" value="1"/>
</dbReference>
<reference evidence="9" key="1">
    <citation type="submission" date="2017-09" db="EMBL/GenBank/DDBJ databases">
        <authorList>
            <person name="Feng G."/>
            <person name="Zhu H."/>
        </authorList>
    </citation>
    <scope>NUCLEOTIDE SEQUENCE [LARGE SCALE GENOMIC DNA]</scope>
    <source>
        <strain evidence="9">1PNM-20</strain>
    </source>
</reference>